<dbReference type="PANTHER" id="PTHR30126">
    <property type="entry name" value="HTH-TYPE TRANSCRIPTIONAL REGULATOR"/>
    <property type="match status" value="1"/>
</dbReference>
<evidence type="ECO:0000256" key="1">
    <source>
        <dbReference type="ARBA" id="ARBA00009437"/>
    </source>
</evidence>
<organism evidence="6 7">
    <name type="scientific">[Clostridium] ultunense Esp</name>
    <dbReference type="NCBI Taxonomy" id="1288971"/>
    <lineage>
        <taxon>Bacteria</taxon>
        <taxon>Bacillati</taxon>
        <taxon>Bacillota</taxon>
        <taxon>Tissierellia</taxon>
        <taxon>Tissierellales</taxon>
        <taxon>Tepidimicrobiaceae</taxon>
        <taxon>Schnuerera</taxon>
    </lineage>
</organism>
<dbReference type="PRINTS" id="PR00039">
    <property type="entry name" value="HTHLYSR"/>
</dbReference>
<reference evidence="6 7" key="1">
    <citation type="submission" date="2016-11" db="EMBL/GenBank/DDBJ databases">
        <authorList>
            <person name="Manzoor S."/>
        </authorList>
    </citation>
    <scope>NUCLEOTIDE SEQUENCE [LARGE SCALE GENOMIC DNA]</scope>
    <source>
        <strain evidence="6">Clostridium ultunense strain Esp</strain>
    </source>
</reference>
<dbReference type="PROSITE" id="PS50931">
    <property type="entry name" value="HTH_LYSR"/>
    <property type="match status" value="1"/>
</dbReference>
<dbReference type="FunFam" id="1.10.10.10:FF:000001">
    <property type="entry name" value="LysR family transcriptional regulator"/>
    <property type="match status" value="1"/>
</dbReference>
<keyword evidence="4" id="KW-0804">Transcription</keyword>
<keyword evidence="7" id="KW-1185">Reference proteome</keyword>
<evidence type="ECO:0000313" key="7">
    <source>
        <dbReference type="Proteomes" id="UP000245423"/>
    </source>
</evidence>
<dbReference type="SUPFAM" id="SSF46785">
    <property type="entry name" value="Winged helix' DNA-binding domain"/>
    <property type="match status" value="1"/>
</dbReference>
<comment type="similarity">
    <text evidence="1">Belongs to the LysR transcriptional regulatory family.</text>
</comment>
<dbReference type="AlphaFoldDB" id="A0A1M4PRM6"/>
<dbReference type="InterPro" id="IPR005119">
    <property type="entry name" value="LysR_subst-bd"/>
</dbReference>
<keyword evidence="3" id="KW-0238">DNA-binding</keyword>
<feature type="domain" description="HTH lysR-type" evidence="5">
    <location>
        <begin position="3"/>
        <end position="60"/>
    </location>
</feature>
<dbReference type="Pfam" id="PF00126">
    <property type="entry name" value="HTH_1"/>
    <property type="match status" value="1"/>
</dbReference>
<evidence type="ECO:0000313" key="6">
    <source>
        <dbReference type="EMBL" id="SHD78156.1"/>
    </source>
</evidence>
<name>A0A1M4PRM6_9FIRM</name>
<proteinExistence type="inferred from homology"/>
<keyword evidence="2" id="KW-0805">Transcription regulation</keyword>
<sequence length="275" mass="31394">MSIKLDLYKIFCKVAKLGSFSKAAKSLYMTQPAVSQAIMQLESELEIRLFTRTPRGVVLTNEGEILFEYANSAINLINVGEKKIIESKNLMAGELRIGVGDTISRYFLLPFLEEFHSKYPKIKLKVINRTTLELTDLLKSGEVDVAICNLPVKDSTLEIMELMDIHDIFVCGEKYKDRISIPLSFNEIADLPLILLEPKSNSRLYVEKYILSKGVKIEPEIELGSHDLLLEFARINLGISCVVKEFSKEYLKNKLIYEVKLCEEIPMMLVYKYGH</sequence>
<dbReference type="OrthoDB" id="9778774at2"/>
<evidence type="ECO:0000256" key="4">
    <source>
        <dbReference type="ARBA" id="ARBA00023163"/>
    </source>
</evidence>
<dbReference type="Gene3D" id="1.10.10.10">
    <property type="entry name" value="Winged helix-like DNA-binding domain superfamily/Winged helix DNA-binding domain"/>
    <property type="match status" value="1"/>
</dbReference>
<gene>
    <name evidence="6" type="ORF">CUESP1_2824</name>
</gene>
<dbReference type="SUPFAM" id="SSF53850">
    <property type="entry name" value="Periplasmic binding protein-like II"/>
    <property type="match status" value="1"/>
</dbReference>
<dbReference type="GO" id="GO:0003700">
    <property type="term" value="F:DNA-binding transcription factor activity"/>
    <property type="evidence" value="ECO:0007669"/>
    <property type="project" value="InterPro"/>
</dbReference>
<dbReference type="PANTHER" id="PTHR30126:SF64">
    <property type="entry name" value="HTH-TYPE TRANSCRIPTIONAL REGULATOR CITR"/>
    <property type="match status" value="1"/>
</dbReference>
<evidence type="ECO:0000259" key="5">
    <source>
        <dbReference type="PROSITE" id="PS50931"/>
    </source>
</evidence>
<protein>
    <submittedName>
        <fullName evidence="6">Transcriptional regulatory protein</fullName>
    </submittedName>
</protein>
<evidence type="ECO:0000256" key="3">
    <source>
        <dbReference type="ARBA" id="ARBA00023125"/>
    </source>
</evidence>
<dbReference type="RefSeq" id="WP_109840699.1">
    <property type="nucleotide sequence ID" value="NZ_LT669839.1"/>
</dbReference>
<dbReference type="Proteomes" id="UP000245423">
    <property type="component" value="Chromosome 1"/>
</dbReference>
<dbReference type="InterPro" id="IPR036388">
    <property type="entry name" value="WH-like_DNA-bd_sf"/>
</dbReference>
<dbReference type="GO" id="GO:0000976">
    <property type="term" value="F:transcription cis-regulatory region binding"/>
    <property type="evidence" value="ECO:0007669"/>
    <property type="project" value="TreeGrafter"/>
</dbReference>
<dbReference type="Gene3D" id="3.40.190.10">
    <property type="entry name" value="Periplasmic binding protein-like II"/>
    <property type="match status" value="2"/>
</dbReference>
<dbReference type="CDD" id="cd05466">
    <property type="entry name" value="PBP2_LTTR_substrate"/>
    <property type="match status" value="1"/>
</dbReference>
<dbReference type="InterPro" id="IPR000847">
    <property type="entry name" value="LysR_HTH_N"/>
</dbReference>
<dbReference type="InterPro" id="IPR036390">
    <property type="entry name" value="WH_DNA-bd_sf"/>
</dbReference>
<accession>A0A1M4PRM6</accession>
<dbReference type="EMBL" id="LT669839">
    <property type="protein sequence ID" value="SHD78156.1"/>
    <property type="molecule type" value="Genomic_DNA"/>
</dbReference>
<dbReference type="Pfam" id="PF03466">
    <property type="entry name" value="LysR_substrate"/>
    <property type="match status" value="1"/>
</dbReference>
<evidence type="ECO:0000256" key="2">
    <source>
        <dbReference type="ARBA" id="ARBA00023015"/>
    </source>
</evidence>